<keyword evidence="2" id="KW-0472">Membrane</keyword>
<proteinExistence type="predicted"/>
<reference evidence="4" key="1">
    <citation type="journal article" date="2019" name="Int. J. Syst. Evol. Microbiol.">
        <title>The Global Catalogue of Microorganisms (GCM) 10K type strain sequencing project: providing services to taxonomists for standard genome sequencing and annotation.</title>
        <authorList>
            <consortium name="The Broad Institute Genomics Platform"/>
            <consortium name="The Broad Institute Genome Sequencing Center for Infectious Disease"/>
            <person name="Wu L."/>
            <person name="Ma J."/>
        </authorList>
    </citation>
    <scope>NUCLEOTIDE SEQUENCE [LARGE SCALE GENOMIC DNA]</scope>
    <source>
        <strain evidence="4">JCM 17986</strain>
    </source>
</reference>
<keyword evidence="4" id="KW-1185">Reference proteome</keyword>
<protein>
    <recommendedName>
        <fullName evidence="5">PknH-like extracellular domain-containing protein</fullName>
    </recommendedName>
</protein>
<evidence type="ECO:0008006" key="5">
    <source>
        <dbReference type="Google" id="ProtNLM"/>
    </source>
</evidence>
<dbReference type="RefSeq" id="WP_345674665.1">
    <property type="nucleotide sequence ID" value="NZ_BAABHS010000005.1"/>
</dbReference>
<keyword evidence="2" id="KW-0812">Transmembrane</keyword>
<accession>A0ABP9GX19</accession>
<feature type="compositionally biased region" description="Basic and acidic residues" evidence="1">
    <location>
        <begin position="14"/>
        <end position="26"/>
    </location>
</feature>
<evidence type="ECO:0000256" key="1">
    <source>
        <dbReference type="SAM" id="MobiDB-lite"/>
    </source>
</evidence>
<evidence type="ECO:0000313" key="4">
    <source>
        <dbReference type="Proteomes" id="UP001500466"/>
    </source>
</evidence>
<dbReference type="EMBL" id="BAABHS010000005">
    <property type="protein sequence ID" value="GAA4955385.1"/>
    <property type="molecule type" value="Genomic_DNA"/>
</dbReference>
<sequence length="275" mass="29744">MHDDNGSDGGWQWERPEGGRGRHPWERPWDRLRMRRGGARRYGTAGRWDVFASWWFRTVMVSLFLALALAVMKGDWGTFGGDDKSADSPADVAPWPAGALLDPEQLPLIPGELTGWRTDSGHRGPDCVQVKLPNSDDVRVSERGFTHDTGGARETLIRYQPFTQRPNALSRVMDAVTACAEGSKGVRTPGTSDANNLVWEIDDPKGAEGKDTRLRIGIRFAYDAIVLVVVDSKGPPLDPAVRVMDGLLSAAGREAGIAGGRPAGGDIPARPGVPA</sequence>
<comment type="caution">
    <text evidence="3">The sequence shown here is derived from an EMBL/GenBank/DDBJ whole genome shotgun (WGS) entry which is preliminary data.</text>
</comment>
<dbReference type="Proteomes" id="UP001500466">
    <property type="component" value="Unassembled WGS sequence"/>
</dbReference>
<keyword evidence="2" id="KW-1133">Transmembrane helix</keyword>
<evidence type="ECO:0000313" key="3">
    <source>
        <dbReference type="EMBL" id="GAA4955385.1"/>
    </source>
</evidence>
<gene>
    <name evidence="3" type="ORF">GCM10023205_16580</name>
</gene>
<evidence type="ECO:0000256" key="2">
    <source>
        <dbReference type="SAM" id="Phobius"/>
    </source>
</evidence>
<name>A0ABP9GX19_9ACTN</name>
<feature type="region of interest" description="Disordered" evidence="1">
    <location>
        <begin position="1"/>
        <end position="26"/>
    </location>
</feature>
<feature type="transmembrane region" description="Helical" evidence="2">
    <location>
        <begin position="54"/>
        <end position="72"/>
    </location>
</feature>
<organism evidence="3 4">
    <name type="scientific">Yinghuangia aomiensis</name>
    <dbReference type="NCBI Taxonomy" id="676205"/>
    <lineage>
        <taxon>Bacteria</taxon>
        <taxon>Bacillati</taxon>
        <taxon>Actinomycetota</taxon>
        <taxon>Actinomycetes</taxon>
        <taxon>Kitasatosporales</taxon>
        <taxon>Streptomycetaceae</taxon>
        <taxon>Yinghuangia</taxon>
    </lineage>
</organism>